<keyword evidence="1" id="KW-1133">Transmembrane helix</keyword>
<dbReference type="Proteomes" id="UP000827092">
    <property type="component" value="Unassembled WGS sequence"/>
</dbReference>
<keyword evidence="1" id="KW-0472">Membrane</keyword>
<protein>
    <submittedName>
        <fullName evidence="2">Uncharacterized protein</fullName>
    </submittedName>
</protein>
<keyword evidence="3" id="KW-1185">Reference proteome</keyword>
<evidence type="ECO:0000313" key="2">
    <source>
        <dbReference type="EMBL" id="KAG8190712.1"/>
    </source>
</evidence>
<evidence type="ECO:0000313" key="3">
    <source>
        <dbReference type="Proteomes" id="UP000827092"/>
    </source>
</evidence>
<proteinExistence type="predicted"/>
<sequence length="224" mass="25481">MCCSPFVGTIVAGVLGIFQTFVNLCWNVPLIVGLSLNKTEIQTFMPFDNSEIDHPFVIYGVTILLALVNIQLMIFSCLLFKANHDLRTDWIAGWCVLVLSKSIINVLLGIYFLYEYGNDPLQRISNFRLAVLFSGIFFFWPVINVILFGMVFKRYRDIVKDRTSIRQVTIRRESCPPAEDTPPPYTPGPYIYRPPTLDAAQITGWSQQPLLNFDQDEAQQTGNS</sequence>
<name>A0AAV6V3V5_9ARAC</name>
<accession>A0AAV6V3V5</accession>
<keyword evidence="1" id="KW-0812">Transmembrane</keyword>
<feature type="transmembrane region" description="Helical" evidence="1">
    <location>
        <begin position="129"/>
        <end position="152"/>
    </location>
</feature>
<organism evidence="2 3">
    <name type="scientific">Oedothorax gibbosus</name>
    <dbReference type="NCBI Taxonomy" id="931172"/>
    <lineage>
        <taxon>Eukaryota</taxon>
        <taxon>Metazoa</taxon>
        <taxon>Ecdysozoa</taxon>
        <taxon>Arthropoda</taxon>
        <taxon>Chelicerata</taxon>
        <taxon>Arachnida</taxon>
        <taxon>Araneae</taxon>
        <taxon>Araneomorphae</taxon>
        <taxon>Entelegynae</taxon>
        <taxon>Araneoidea</taxon>
        <taxon>Linyphiidae</taxon>
        <taxon>Erigoninae</taxon>
        <taxon>Oedothorax</taxon>
    </lineage>
</organism>
<comment type="caution">
    <text evidence="2">The sequence shown here is derived from an EMBL/GenBank/DDBJ whole genome shotgun (WGS) entry which is preliminary data.</text>
</comment>
<evidence type="ECO:0000256" key="1">
    <source>
        <dbReference type="SAM" id="Phobius"/>
    </source>
</evidence>
<gene>
    <name evidence="2" type="ORF">JTE90_004214</name>
</gene>
<reference evidence="2 3" key="1">
    <citation type="journal article" date="2022" name="Nat. Ecol. Evol.">
        <title>A masculinizing supergene underlies an exaggerated male reproductive morph in a spider.</title>
        <authorList>
            <person name="Hendrickx F."/>
            <person name="De Corte Z."/>
            <person name="Sonet G."/>
            <person name="Van Belleghem S.M."/>
            <person name="Kostlbacher S."/>
            <person name="Vangestel C."/>
        </authorList>
    </citation>
    <scope>NUCLEOTIDE SEQUENCE [LARGE SCALE GENOMIC DNA]</scope>
    <source>
        <strain evidence="2">W744_W776</strain>
    </source>
</reference>
<feature type="transmembrane region" description="Helical" evidence="1">
    <location>
        <begin position="91"/>
        <end position="114"/>
    </location>
</feature>
<dbReference type="EMBL" id="JAFNEN010000176">
    <property type="protein sequence ID" value="KAG8190712.1"/>
    <property type="molecule type" value="Genomic_DNA"/>
</dbReference>
<dbReference type="AlphaFoldDB" id="A0AAV6V3V5"/>
<feature type="transmembrane region" description="Helical" evidence="1">
    <location>
        <begin position="56"/>
        <end position="79"/>
    </location>
</feature>
<feature type="transmembrane region" description="Helical" evidence="1">
    <location>
        <begin position="7"/>
        <end position="36"/>
    </location>
</feature>